<dbReference type="STRING" id="440168.SAMN04487974_101270"/>
<proteinExistence type="predicted"/>
<sequence>MDKVLIQLHETDRTPIGGFVARTGYAVERALPAGFSRRLARKMGIEGRWYLAPGLGSLSEVVTRIKNKGMACALIDHPQYVQMGSAAPTALLFEDSAVSLVRTMLTNWPVGRPVHAFSTTGLPGFAFGDMPLLPPALARLVMENASADGWAEQRHRSLLTIYGALYFLGRESEPALPAIEGLTEKAGLIVTTPATLSSLDLVMEREGWKPPIETLERLAVRNQWIAEDLERRGEWKGAAAPGWVVFYIREGVVASGKVDLVLNVLRREGFMLPPTPALTRETVRELGKEVRGGNWGRGPFPVSGGEPAQVVVAYDRAPIAPTQALLDQYPLLDNGRIQIAKQAVRDALHARLPKAKRYNGLHSTDNSVQAWRAIRSMYPRQEAALRRLERQANDA</sequence>
<evidence type="ECO:0000313" key="1">
    <source>
        <dbReference type="EMBL" id="SDG17322.1"/>
    </source>
</evidence>
<dbReference type="Proteomes" id="UP000199495">
    <property type="component" value="Unassembled WGS sequence"/>
</dbReference>
<name>A0A1G7S2W3_9HYPH</name>
<protein>
    <submittedName>
        <fullName evidence="1">Uncharacterized protein</fullName>
    </submittedName>
</protein>
<accession>A0A1G7S2W3</accession>
<evidence type="ECO:0000313" key="2">
    <source>
        <dbReference type="Proteomes" id="UP000199495"/>
    </source>
</evidence>
<reference evidence="1 2" key="1">
    <citation type="submission" date="2016-10" db="EMBL/GenBank/DDBJ databases">
        <authorList>
            <person name="de Groot N.N."/>
        </authorList>
    </citation>
    <scope>NUCLEOTIDE SEQUENCE [LARGE SCALE GENOMIC DNA]</scope>
    <source>
        <strain evidence="1 2">CGMCC 1.10267</strain>
    </source>
</reference>
<dbReference type="EMBL" id="FNCS01000001">
    <property type="protein sequence ID" value="SDG17322.1"/>
    <property type="molecule type" value="Genomic_DNA"/>
</dbReference>
<keyword evidence="2" id="KW-1185">Reference proteome</keyword>
<dbReference type="OrthoDB" id="6812310at2"/>
<dbReference type="RefSeq" id="WP_090590128.1">
    <property type="nucleotide sequence ID" value="NZ_FNCS01000001.1"/>
</dbReference>
<gene>
    <name evidence="1" type="ORF">SAMN04487974_101270</name>
</gene>
<organism evidence="1 2">
    <name type="scientific">Pelagibacterium luteolum</name>
    <dbReference type="NCBI Taxonomy" id="440168"/>
    <lineage>
        <taxon>Bacteria</taxon>
        <taxon>Pseudomonadati</taxon>
        <taxon>Pseudomonadota</taxon>
        <taxon>Alphaproteobacteria</taxon>
        <taxon>Hyphomicrobiales</taxon>
        <taxon>Devosiaceae</taxon>
        <taxon>Pelagibacterium</taxon>
    </lineage>
</organism>
<dbReference type="AlphaFoldDB" id="A0A1G7S2W3"/>